<proteinExistence type="predicted"/>
<dbReference type="EMBL" id="FTNO01000003">
    <property type="protein sequence ID" value="SIR67041.1"/>
    <property type="molecule type" value="Genomic_DNA"/>
</dbReference>
<dbReference type="InterPro" id="IPR055768">
    <property type="entry name" value="DUF7344"/>
</dbReference>
<organism evidence="2 3">
    <name type="scientific">Haladaptatus litoreus</name>
    <dbReference type="NCBI Taxonomy" id="553468"/>
    <lineage>
        <taxon>Archaea</taxon>
        <taxon>Methanobacteriati</taxon>
        <taxon>Methanobacteriota</taxon>
        <taxon>Stenosarchaea group</taxon>
        <taxon>Halobacteria</taxon>
        <taxon>Halobacteriales</taxon>
        <taxon>Haladaptataceae</taxon>
        <taxon>Haladaptatus</taxon>
    </lineage>
</organism>
<protein>
    <recommendedName>
        <fullName evidence="1">DUF7344 domain-containing protein</fullName>
    </recommendedName>
</protein>
<gene>
    <name evidence="2" type="ORF">SAMN05421858_3252</name>
</gene>
<dbReference type="Pfam" id="PF24035">
    <property type="entry name" value="DUF7344"/>
    <property type="match status" value="1"/>
</dbReference>
<dbReference type="OrthoDB" id="21363at2157"/>
<dbReference type="Gene3D" id="1.10.10.10">
    <property type="entry name" value="Winged helix-like DNA-binding domain superfamily/Winged helix DNA-binding domain"/>
    <property type="match status" value="1"/>
</dbReference>
<dbReference type="InterPro" id="IPR036388">
    <property type="entry name" value="WH-like_DNA-bd_sf"/>
</dbReference>
<name>A0A1N7CTZ2_9EURY</name>
<evidence type="ECO:0000313" key="2">
    <source>
        <dbReference type="EMBL" id="SIR67041.1"/>
    </source>
</evidence>
<dbReference type="AlphaFoldDB" id="A0A1N7CTZ2"/>
<evidence type="ECO:0000259" key="1">
    <source>
        <dbReference type="Pfam" id="PF24035"/>
    </source>
</evidence>
<keyword evidence="3" id="KW-1185">Reference proteome</keyword>
<reference evidence="3" key="1">
    <citation type="submission" date="2017-01" db="EMBL/GenBank/DDBJ databases">
        <authorList>
            <person name="Varghese N."/>
            <person name="Submissions S."/>
        </authorList>
    </citation>
    <scope>NUCLEOTIDE SEQUENCE [LARGE SCALE GENOMIC DNA]</scope>
    <source>
        <strain evidence="3">CGMCC 1.7737</strain>
    </source>
</reference>
<sequence>MHEEIERIAKEVVNVIELVVSVVSPRIDGVLILAAPVSFKVPIMTTNTVPHPTISLDSLFKILANPQRRYLMYHLVAMNSETISLSTLIRVLCEHVRTSPARLKTELCHIHLPMLADHQMIEYDARSETIRYRKIDRIESIVELTRFYEEL</sequence>
<accession>A0A1N7CTZ2</accession>
<feature type="domain" description="DUF7344" evidence="1">
    <location>
        <begin position="60"/>
        <end position="131"/>
    </location>
</feature>
<evidence type="ECO:0000313" key="3">
    <source>
        <dbReference type="Proteomes" id="UP000186914"/>
    </source>
</evidence>
<dbReference type="RefSeq" id="WP_076431181.1">
    <property type="nucleotide sequence ID" value="NZ_FTNO01000003.1"/>
</dbReference>
<dbReference type="Proteomes" id="UP000186914">
    <property type="component" value="Unassembled WGS sequence"/>
</dbReference>